<comment type="subcellular location">
    <subcellularLocation>
        <location evidence="1">Cell outer membrane</location>
    </subcellularLocation>
</comment>
<keyword evidence="5" id="KW-0998">Cell outer membrane</keyword>
<feature type="domain" description="RagB/SusD" evidence="6">
    <location>
        <begin position="268"/>
        <end position="566"/>
    </location>
</feature>
<gene>
    <name evidence="8" type="ORF">GGR21_000294</name>
</gene>
<dbReference type="InterPro" id="IPR012944">
    <property type="entry name" value="SusD_RagB_dom"/>
</dbReference>
<keyword evidence="4" id="KW-0472">Membrane</keyword>
<dbReference type="EMBL" id="JACIEP010000001">
    <property type="protein sequence ID" value="MBB4034409.1"/>
    <property type="molecule type" value="Genomic_DNA"/>
</dbReference>
<dbReference type="Gene3D" id="1.25.40.390">
    <property type="match status" value="1"/>
</dbReference>
<dbReference type="InterPro" id="IPR033985">
    <property type="entry name" value="SusD-like_N"/>
</dbReference>
<evidence type="ECO:0000259" key="7">
    <source>
        <dbReference type="Pfam" id="PF14322"/>
    </source>
</evidence>
<comment type="similarity">
    <text evidence="2">Belongs to the SusD family.</text>
</comment>
<dbReference type="RefSeq" id="WP_183305348.1">
    <property type="nucleotide sequence ID" value="NZ_JACIEP010000001.1"/>
</dbReference>
<dbReference type="GO" id="GO:0009279">
    <property type="term" value="C:cell outer membrane"/>
    <property type="evidence" value="ECO:0007669"/>
    <property type="project" value="UniProtKB-SubCell"/>
</dbReference>
<sequence>MKKYILSLLIATLTFSSCLDVDMVDRIEKEDGFFKTEDHALMAINGVYSTLYQFAYHKTNWPIILPTFEDAMFSTGTAVPATASNNTHSAGSAPVVNFWGTLYDGIKNANEVIARVPSIEFKSENDKSRIIAEAYFLRALYHYDLMRLFGGVNGIPIVTEPVTGIENAYIPQSSAEKVYESIINDFQYAAGMNDDGTPRLPKRLDTGYTVGRVTNGAAHALLAEIYLTLGRWRDAADEAQIVIDSNQYELVSDYRSLWDVDQESSAQKEHVFFVPFFRDKEASADVSLGSNIAHLFNPNGVEVGGKLLSGNPYGKGAGVHRVQKWFIKYFQDDQGNLGYSDPLVDASIDEAKLVSKDYRIETTFWRRFQQKNNTTGVLGNIVTAYPAAGGNTQENWGYIRKFIDPQGVNNRTNENDMPRLRLSDMYLIKAEALNELGEYTEACKAIDMVRERARKADGVGRDYPKYIGMDKSDNIGRTLTKQEFRWLVFMERGLEFAGEQKRWFDLIRMKYDENTLMYDYMKNTFIPSLPAADVQKQGVMAERKKYFPIPFAEVTRNNGVQQNPGY</sequence>
<evidence type="ECO:0000256" key="4">
    <source>
        <dbReference type="ARBA" id="ARBA00023136"/>
    </source>
</evidence>
<dbReference type="InterPro" id="IPR011990">
    <property type="entry name" value="TPR-like_helical_dom_sf"/>
</dbReference>
<name>A0A840CIB8_9BACT</name>
<evidence type="ECO:0000256" key="2">
    <source>
        <dbReference type="ARBA" id="ARBA00006275"/>
    </source>
</evidence>
<keyword evidence="9" id="KW-1185">Reference proteome</keyword>
<evidence type="ECO:0000259" key="6">
    <source>
        <dbReference type="Pfam" id="PF07980"/>
    </source>
</evidence>
<dbReference type="Proteomes" id="UP000555103">
    <property type="component" value="Unassembled WGS sequence"/>
</dbReference>
<evidence type="ECO:0000313" key="8">
    <source>
        <dbReference type="EMBL" id="MBB4034409.1"/>
    </source>
</evidence>
<protein>
    <submittedName>
        <fullName evidence="8">Tetratricopeptide (TPR) repeat protein</fullName>
    </submittedName>
</protein>
<accession>A0A840CIB8</accession>
<evidence type="ECO:0000313" key="9">
    <source>
        <dbReference type="Proteomes" id="UP000555103"/>
    </source>
</evidence>
<comment type="caution">
    <text evidence="8">The sequence shown here is derived from an EMBL/GenBank/DDBJ whole genome shotgun (WGS) entry which is preliminary data.</text>
</comment>
<feature type="domain" description="SusD-like N-terminal" evidence="7">
    <location>
        <begin position="48"/>
        <end position="227"/>
    </location>
</feature>
<reference evidence="8 9" key="1">
    <citation type="submission" date="2020-08" db="EMBL/GenBank/DDBJ databases">
        <title>Genomic Encyclopedia of Type Strains, Phase IV (KMG-IV): sequencing the most valuable type-strain genomes for metagenomic binning, comparative biology and taxonomic classification.</title>
        <authorList>
            <person name="Goeker M."/>
        </authorList>
    </citation>
    <scope>NUCLEOTIDE SEQUENCE [LARGE SCALE GENOMIC DNA]</scope>
    <source>
        <strain evidence="8 9">DSM 104969</strain>
    </source>
</reference>
<evidence type="ECO:0000256" key="5">
    <source>
        <dbReference type="ARBA" id="ARBA00023237"/>
    </source>
</evidence>
<evidence type="ECO:0000256" key="1">
    <source>
        <dbReference type="ARBA" id="ARBA00004442"/>
    </source>
</evidence>
<proteinExistence type="inferred from homology"/>
<evidence type="ECO:0000256" key="3">
    <source>
        <dbReference type="ARBA" id="ARBA00022729"/>
    </source>
</evidence>
<dbReference type="Pfam" id="PF14322">
    <property type="entry name" value="SusD-like_3"/>
    <property type="match status" value="1"/>
</dbReference>
<organism evidence="8 9">
    <name type="scientific">Dysgonomonas hofstadii</name>
    <dbReference type="NCBI Taxonomy" id="637886"/>
    <lineage>
        <taxon>Bacteria</taxon>
        <taxon>Pseudomonadati</taxon>
        <taxon>Bacteroidota</taxon>
        <taxon>Bacteroidia</taxon>
        <taxon>Bacteroidales</taxon>
        <taxon>Dysgonomonadaceae</taxon>
        <taxon>Dysgonomonas</taxon>
    </lineage>
</organism>
<keyword evidence="3" id="KW-0732">Signal</keyword>
<dbReference type="SUPFAM" id="SSF48452">
    <property type="entry name" value="TPR-like"/>
    <property type="match status" value="1"/>
</dbReference>
<dbReference type="AlphaFoldDB" id="A0A840CIB8"/>
<dbReference type="Pfam" id="PF07980">
    <property type="entry name" value="SusD_RagB"/>
    <property type="match status" value="1"/>
</dbReference>
<dbReference type="PROSITE" id="PS51257">
    <property type="entry name" value="PROKAR_LIPOPROTEIN"/>
    <property type="match status" value="1"/>
</dbReference>